<name>A0A7G2D9I3_9EURY</name>
<protein>
    <submittedName>
        <fullName evidence="2">Putative toxin RelE1</fullName>
    </submittedName>
</protein>
<reference evidence="2 3" key="1">
    <citation type="submission" date="2020-09" db="EMBL/GenBank/DDBJ databases">
        <authorList>
            <person name="Courtine D."/>
        </authorList>
    </citation>
    <scope>NUCLEOTIDE SEQUENCE [LARGE SCALE GENOMIC DNA]</scope>
    <source>
        <strain evidence="2 3">IRI35c</strain>
    </source>
</reference>
<accession>A0A7G2D9I3</accession>
<organism evidence="2 3">
    <name type="scientific">Thermococcus camini</name>
    <dbReference type="NCBI Taxonomy" id="2016373"/>
    <lineage>
        <taxon>Archaea</taxon>
        <taxon>Methanobacteriati</taxon>
        <taxon>Methanobacteriota</taxon>
        <taxon>Thermococci</taxon>
        <taxon>Thermococcales</taxon>
        <taxon>Thermococcaceae</taxon>
        <taxon>Thermococcus</taxon>
    </lineage>
</organism>
<dbReference type="Gene3D" id="3.30.2310.20">
    <property type="entry name" value="RelE-like"/>
    <property type="match status" value="1"/>
</dbReference>
<dbReference type="KEGG" id="tcq:TIRI35C_1424"/>
<dbReference type="PANTHER" id="PTHR38813">
    <property type="match status" value="1"/>
</dbReference>
<dbReference type="EMBL" id="LR881183">
    <property type="protein sequence ID" value="CAD5244578.1"/>
    <property type="molecule type" value="Genomic_DNA"/>
</dbReference>
<dbReference type="InterPro" id="IPR052747">
    <property type="entry name" value="TA_system_RelE_toxin"/>
</dbReference>
<dbReference type="Pfam" id="PF05016">
    <property type="entry name" value="ParE_toxin"/>
    <property type="match status" value="1"/>
</dbReference>
<dbReference type="SUPFAM" id="SSF143011">
    <property type="entry name" value="RelE-like"/>
    <property type="match status" value="1"/>
</dbReference>
<dbReference type="PANTHER" id="PTHR38813:SF1">
    <property type="entry name" value="TOXIN RELE1-RELATED"/>
    <property type="match status" value="1"/>
</dbReference>
<evidence type="ECO:0000256" key="1">
    <source>
        <dbReference type="ARBA" id="ARBA00022649"/>
    </source>
</evidence>
<evidence type="ECO:0000313" key="2">
    <source>
        <dbReference type="EMBL" id="CAD5244578.1"/>
    </source>
</evidence>
<proteinExistence type="predicted"/>
<dbReference type="InterPro" id="IPR035093">
    <property type="entry name" value="RelE/ParE_toxin_dom_sf"/>
</dbReference>
<keyword evidence="3" id="KW-1185">Reference proteome</keyword>
<dbReference type="Proteomes" id="UP000516304">
    <property type="component" value="Chromosome TIRI35C"/>
</dbReference>
<dbReference type="AlphaFoldDB" id="A0A7G2D9I3"/>
<keyword evidence="1" id="KW-1277">Toxin-antitoxin system</keyword>
<dbReference type="InterPro" id="IPR007712">
    <property type="entry name" value="RelE/ParE_toxin"/>
</dbReference>
<gene>
    <name evidence="2" type="primary">relE</name>
    <name evidence="2" type="ORF">TIRI35C_1424</name>
</gene>
<sequence length="96" mass="11494">MGEVYRVIVDKNIVKKAKKHLKPAQRKKLAEFIDTLKTNPYPKPPYDLKPVKGEKTEKTNTYRFRIGDYRVFYTVYWNEKVIVVTDLKPRETAYKR</sequence>
<evidence type="ECO:0000313" key="3">
    <source>
        <dbReference type="Proteomes" id="UP000516304"/>
    </source>
</evidence>